<proteinExistence type="predicted"/>
<dbReference type="AlphaFoldDB" id="A0A0J6F9W1"/>
<protein>
    <submittedName>
        <fullName evidence="2">Uncharacterized protein</fullName>
    </submittedName>
</protein>
<dbReference type="Proteomes" id="UP000054567">
    <property type="component" value="Unassembled WGS sequence"/>
</dbReference>
<feature type="region of interest" description="Disordered" evidence="1">
    <location>
        <begin position="1"/>
        <end position="35"/>
    </location>
</feature>
<reference evidence="3" key="2">
    <citation type="journal article" date="2009" name="Genome Res.">
        <title>Comparative genomic analyses of the human fungal pathogens Coccidioides and their relatives.</title>
        <authorList>
            <person name="Sharpton T.J."/>
            <person name="Stajich J.E."/>
            <person name="Rounsley S.D."/>
            <person name="Gardner M.J."/>
            <person name="Wortman J.R."/>
            <person name="Jordar V.S."/>
            <person name="Maiti R."/>
            <person name="Kodira C.D."/>
            <person name="Neafsey D.E."/>
            <person name="Zeng Q."/>
            <person name="Hung C.-Y."/>
            <person name="McMahan C."/>
            <person name="Muszewska A."/>
            <person name="Grynberg M."/>
            <person name="Mandel M.A."/>
            <person name="Kellner E.M."/>
            <person name="Barker B.M."/>
            <person name="Galgiani J.N."/>
            <person name="Orbach M.J."/>
            <person name="Kirkland T.N."/>
            <person name="Cole G.T."/>
            <person name="Henn M.R."/>
            <person name="Birren B.W."/>
            <person name="Taylor J.W."/>
        </authorList>
    </citation>
    <scope>NUCLEOTIDE SEQUENCE [LARGE SCALE GENOMIC DNA]</scope>
    <source>
        <strain evidence="3">RMSCC 3488</strain>
    </source>
</reference>
<feature type="compositionally biased region" description="Basic and acidic residues" evidence="1">
    <location>
        <begin position="17"/>
        <end position="35"/>
    </location>
</feature>
<accession>A0A0J6F9W1</accession>
<sequence length="111" mass="12750">MDISLKRNECMFSKRPNNREKTSHPEKQKGREESAAHGVLWSHQHQVKNARSSQVVTTGDSEDKVLEQCQFNCCRKFKENNMAKTRMTHERLGLVVHDAGLLKESSRGSVR</sequence>
<evidence type="ECO:0000313" key="2">
    <source>
        <dbReference type="EMBL" id="KMM66050.1"/>
    </source>
</evidence>
<gene>
    <name evidence="2" type="ORF">CPAG_02390</name>
</gene>
<organism evidence="2 3">
    <name type="scientific">Coccidioides posadasii RMSCC 3488</name>
    <dbReference type="NCBI Taxonomy" id="454284"/>
    <lineage>
        <taxon>Eukaryota</taxon>
        <taxon>Fungi</taxon>
        <taxon>Dikarya</taxon>
        <taxon>Ascomycota</taxon>
        <taxon>Pezizomycotina</taxon>
        <taxon>Eurotiomycetes</taxon>
        <taxon>Eurotiomycetidae</taxon>
        <taxon>Onygenales</taxon>
        <taxon>Onygenaceae</taxon>
        <taxon>Coccidioides</taxon>
    </lineage>
</organism>
<reference evidence="3" key="3">
    <citation type="journal article" date="2010" name="Genome Res.">
        <title>Population genomic sequencing of Coccidioides fungi reveals recent hybridization and transposon control.</title>
        <authorList>
            <person name="Neafsey D.E."/>
            <person name="Barker B.M."/>
            <person name="Sharpton T.J."/>
            <person name="Stajich J.E."/>
            <person name="Park D.J."/>
            <person name="Whiston E."/>
            <person name="Hung C.-Y."/>
            <person name="McMahan C."/>
            <person name="White J."/>
            <person name="Sykes S."/>
            <person name="Heiman D."/>
            <person name="Young S."/>
            <person name="Zeng Q."/>
            <person name="Abouelleil A."/>
            <person name="Aftuck L."/>
            <person name="Bessette D."/>
            <person name="Brown A."/>
            <person name="FitzGerald M."/>
            <person name="Lui A."/>
            <person name="Macdonald J.P."/>
            <person name="Priest M."/>
            <person name="Orbach M.J."/>
            <person name="Galgiani J.N."/>
            <person name="Kirkland T.N."/>
            <person name="Cole G.T."/>
            <person name="Birren B.W."/>
            <person name="Henn M.R."/>
            <person name="Taylor J.W."/>
            <person name="Rounsley S.D."/>
        </authorList>
    </citation>
    <scope>NUCLEOTIDE SEQUENCE [LARGE SCALE GENOMIC DNA]</scope>
    <source>
        <strain evidence="3">RMSCC 3488</strain>
    </source>
</reference>
<dbReference type="VEuPathDB" id="FungiDB:CPAG_02390"/>
<dbReference type="EMBL" id="DS268109">
    <property type="protein sequence ID" value="KMM66050.1"/>
    <property type="molecule type" value="Genomic_DNA"/>
</dbReference>
<name>A0A0J6F9W1_COCPO</name>
<evidence type="ECO:0000313" key="3">
    <source>
        <dbReference type="Proteomes" id="UP000054567"/>
    </source>
</evidence>
<evidence type="ECO:0000256" key="1">
    <source>
        <dbReference type="SAM" id="MobiDB-lite"/>
    </source>
</evidence>
<reference evidence="2 3" key="1">
    <citation type="submission" date="2007-06" db="EMBL/GenBank/DDBJ databases">
        <title>The Genome Sequence of Coccidioides posadasii RMSCC_3488.</title>
        <authorList>
            <consortium name="Coccidioides Genome Resources Consortium"/>
            <consortium name="The Broad Institute Genome Sequencing Platform"/>
            <person name="Henn M.R."/>
            <person name="Sykes S."/>
            <person name="Young S."/>
            <person name="Jaffe D."/>
            <person name="Berlin A."/>
            <person name="Alvarez P."/>
            <person name="Butler J."/>
            <person name="Gnerre S."/>
            <person name="Grabherr M."/>
            <person name="Mauceli E."/>
            <person name="Brockman W."/>
            <person name="Kodira C."/>
            <person name="Alvarado L."/>
            <person name="Zeng Q."/>
            <person name="Crawford M."/>
            <person name="Antoine C."/>
            <person name="Devon K."/>
            <person name="Galgiani J."/>
            <person name="Orsborn K."/>
            <person name="Lewis M.L."/>
            <person name="Nusbaum C."/>
            <person name="Galagan J."/>
            <person name="Birren B."/>
        </authorList>
    </citation>
    <scope>NUCLEOTIDE SEQUENCE [LARGE SCALE GENOMIC DNA]</scope>
    <source>
        <strain evidence="2 3">RMSCC 3488</strain>
    </source>
</reference>